<evidence type="ECO:0000313" key="2">
    <source>
        <dbReference type="EMBL" id="GBN59450.1"/>
    </source>
</evidence>
<protein>
    <recommendedName>
        <fullName evidence="4">DUF4817 domain-containing protein</fullName>
    </recommendedName>
</protein>
<organism evidence="1 3">
    <name type="scientific">Araneus ventricosus</name>
    <name type="common">Orbweaver spider</name>
    <name type="synonym">Epeira ventricosa</name>
    <dbReference type="NCBI Taxonomy" id="182803"/>
    <lineage>
        <taxon>Eukaryota</taxon>
        <taxon>Metazoa</taxon>
        <taxon>Ecdysozoa</taxon>
        <taxon>Arthropoda</taxon>
        <taxon>Chelicerata</taxon>
        <taxon>Arachnida</taxon>
        <taxon>Araneae</taxon>
        <taxon>Araneomorphae</taxon>
        <taxon>Entelegynae</taxon>
        <taxon>Araneoidea</taxon>
        <taxon>Araneidae</taxon>
        <taxon>Araneus</taxon>
    </lineage>
</organism>
<dbReference type="PANTHER" id="PTHR47326">
    <property type="entry name" value="TRANSPOSABLE ELEMENT TC3 TRANSPOSASE-LIKE PROTEIN"/>
    <property type="match status" value="1"/>
</dbReference>
<name>A0A4Y2Q835_ARAVE</name>
<evidence type="ECO:0000313" key="3">
    <source>
        <dbReference type="Proteomes" id="UP000499080"/>
    </source>
</evidence>
<keyword evidence="3" id="KW-1185">Reference proteome</keyword>
<gene>
    <name evidence="2" type="ORF">AVEN_153360_1</name>
    <name evidence="1" type="ORF">AVEN_24638_1</name>
</gene>
<dbReference type="PANTHER" id="PTHR47326:SF1">
    <property type="entry name" value="HTH PSQ-TYPE DOMAIN-CONTAINING PROTEIN"/>
    <property type="match status" value="1"/>
</dbReference>
<dbReference type="EMBL" id="BGPR01137148">
    <property type="protein sequence ID" value="GBN59450.1"/>
    <property type="molecule type" value="Genomic_DNA"/>
</dbReference>
<reference evidence="1 3" key="1">
    <citation type="journal article" date="2019" name="Sci. Rep.">
        <title>Orb-weaving spider Araneus ventricosus genome elucidates the spidroin gene catalogue.</title>
        <authorList>
            <person name="Kono N."/>
            <person name="Nakamura H."/>
            <person name="Ohtoshi R."/>
            <person name="Moran D.A.P."/>
            <person name="Shinohara A."/>
            <person name="Yoshida Y."/>
            <person name="Fujiwara M."/>
            <person name="Mori M."/>
            <person name="Tomita M."/>
            <person name="Arakawa K."/>
        </authorList>
    </citation>
    <scope>NUCLEOTIDE SEQUENCE [LARGE SCALE GENOMIC DNA]</scope>
</reference>
<dbReference type="AlphaFoldDB" id="A0A4Y2Q835"/>
<accession>A0A4Y2Q835</accession>
<dbReference type="OrthoDB" id="6437217at2759"/>
<evidence type="ECO:0000313" key="1">
    <source>
        <dbReference type="EMBL" id="GBN59412.1"/>
    </source>
</evidence>
<dbReference type="EMBL" id="BGPR01137130">
    <property type="protein sequence ID" value="GBN59412.1"/>
    <property type="molecule type" value="Genomic_DNA"/>
</dbReference>
<dbReference type="Proteomes" id="UP000499080">
    <property type="component" value="Unassembled WGS sequence"/>
</dbReference>
<comment type="caution">
    <text evidence="1">The sequence shown here is derived from an EMBL/GenBank/DDBJ whole genome shotgun (WGS) entry which is preliminary data.</text>
</comment>
<evidence type="ECO:0008006" key="4">
    <source>
        <dbReference type="Google" id="ProtNLM"/>
    </source>
</evidence>
<proteinExistence type="predicted"/>
<sequence>MHFVYGLENGNDLEAERLYRQRFLRRHVADRKIFERLHWCLCETGSFATFMHDTGRGRSVRTPQVVEDNLQGVGDRPDICTREVSRAVNVPHSIVWLASTKGRRITPLPCTESASLDTCGLYATCRVCMLVFATDSGAA</sequence>